<dbReference type="EMBL" id="BAABRN010000019">
    <property type="protein sequence ID" value="GAA5502192.1"/>
    <property type="molecule type" value="Genomic_DNA"/>
</dbReference>
<evidence type="ECO:0000256" key="1">
    <source>
        <dbReference type="SAM" id="MobiDB-lite"/>
    </source>
</evidence>
<comment type="caution">
    <text evidence="2">The sequence shown here is derived from an EMBL/GenBank/DDBJ whole genome shotgun (WGS) entry which is preliminary data.</text>
</comment>
<name>A0ABP9VEQ3_9DEIO</name>
<reference evidence="2 3" key="1">
    <citation type="submission" date="2024-02" db="EMBL/GenBank/DDBJ databases">
        <title>Deinococcus xinjiangensis NBRC 107630.</title>
        <authorList>
            <person name="Ichikawa N."/>
            <person name="Katano-Makiyama Y."/>
            <person name="Hidaka K."/>
        </authorList>
    </citation>
    <scope>NUCLEOTIDE SEQUENCE [LARGE SCALE GENOMIC DNA]</scope>
    <source>
        <strain evidence="2 3">NBRC 107630</strain>
    </source>
</reference>
<evidence type="ECO:0000313" key="2">
    <source>
        <dbReference type="EMBL" id="GAA5502192.1"/>
    </source>
</evidence>
<protein>
    <submittedName>
        <fullName evidence="2">Uncharacterized protein</fullName>
    </submittedName>
</protein>
<accession>A0ABP9VEQ3</accession>
<feature type="region of interest" description="Disordered" evidence="1">
    <location>
        <begin position="61"/>
        <end position="83"/>
    </location>
</feature>
<sequence length="147" mass="16103">MSRPAGTVSPEKGVRGFELDIHVAFAQRLPAPEALRVLLALEGMTAELYRPHPHAMPAGLDVPEDAPVPSARLTGPLDASGSRDPEHIRAGLQAMLSSARFIEVGLRGFLRSGSGQTEWMPWRKNVVLPRQEVERVAFEEGVKYVLE</sequence>
<proteinExistence type="predicted"/>
<gene>
    <name evidence="2" type="ORF">Dxin01_01931</name>
</gene>
<evidence type="ECO:0000313" key="3">
    <source>
        <dbReference type="Proteomes" id="UP001458946"/>
    </source>
</evidence>
<dbReference type="Proteomes" id="UP001458946">
    <property type="component" value="Unassembled WGS sequence"/>
</dbReference>
<organism evidence="2 3">
    <name type="scientific">Deinococcus xinjiangensis</name>
    <dbReference type="NCBI Taxonomy" id="457454"/>
    <lineage>
        <taxon>Bacteria</taxon>
        <taxon>Thermotogati</taxon>
        <taxon>Deinococcota</taxon>
        <taxon>Deinococci</taxon>
        <taxon>Deinococcales</taxon>
        <taxon>Deinococcaceae</taxon>
        <taxon>Deinococcus</taxon>
    </lineage>
</organism>
<dbReference type="RefSeq" id="WP_353542165.1">
    <property type="nucleotide sequence ID" value="NZ_BAABRN010000019.1"/>
</dbReference>
<keyword evidence="3" id="KW-1185">Reference proteome</keyword>